<evidence type="ECO:0000256" key="14">
    <source>
        <dbReference type="RuleBase" id="RU000461"/>
    </source>
</evidence>
<dbReference type="PRINTS" id="PR00385">
    <property type="entry name" value="P450"/>
</dbReference>
<comment type="caution">
    <text evidence="15">The sequence shown here is derived from an EMBL/GenBank/DDBJ whole genome shotgun (WGS) entry which is preliminary data.</text>
</comment>
<keyword evidence="9 14" id="KW-0560">Oxidoreductase</keyword>
<reference evidence="15 16" key="1">
    <citation type="submission" date="2017-12" db="EMBL/GenBank/DDBJ databases">
        <title>Hemimetabolous genomes reveal molecular basis of termite eusociality.</title>
        <authorList>
            <person name="Harrison M.C."/>
            <person name="Jongepier E."/>
            <person name="Robertson H.M."/>
            <person name="Arning N."/>
            <person name="Bitard-Feildel T."/>
            <person name="Chao H."/>
            <person name="Childers C.P."/>
            <person name="Dinh H."/>
            <person name="Doddapaneni H."/>
            <person name="Dugan S."/>
            <person name="Gowin J."/>
            <person name="Greiner C."/>
            <person name="Han Y."/>
            <person name="Hu H."/>
            <person name="Hughes D.S.T."/>
            <person name="Huylmans A.-K."/>
            <person name="Kemena C."/>
            <person name="Kremer L.P.M."/>
            <person name="Lee S.L."/>
            <person name="Lopez-Ezquerra A."/>
            <person name="Mallet L."/>
            <person name="Monroy-Kuhn J.M."/>
            <person name="Moser A."/>
            <person name="Murali S.C."/>
            <person name="Muzny D.M."/>
            <person name="Otani S."/>
            <person name="Piulachs M.-D."/>
            <person name="Poelchau M."/>
            <person name="Qu J."/>
            <person name="Schaub F."/>
            <person name="Wada-Katsumata A."/>
            <person name="Worley K.C."/>
            <person name="Xie Q."/>
            <person name="Ylla G."/>
            <person name="Poulsen M."/>
            <person name="Gibbs R.A."/>
            <person name="Schal C."/>
            <person name="Richards S."/>
            <person name="Belles X."/>
            <person name="Korb J."/>
            <person name="Bornberg-Bauer E."/>
        </authorList>
    </citation>
    <scope>NUCLEOTIDE SEQUENCE [LARGE SCALE GENOMIC DNA]</scope>
    <source>
        <tissue evidence="15">Whole body</tissue>
    </source>
</reference>
<evidence type="ECO:0000256" key="1">
    <source>
        <dbReference type="ARBA" id="ARBA00001971"/>
    </source>
</evidence>
<comment type="similarity">
    <text evidence="4 14">Belongs to the cytochrome P450 family.</text>
</comment>
<dbReference type="InterPro" id="IPR017972">
    <property type="entry name" value="Cyt_P450_CS"/>
</dbReference>
<proteinExistence type="inferred from homology"/>
<evidence type="ECO:0000256" key="8">
    <source>
        <dbReference type="ARBA" id="ARBA00022848"/>
    </source>
</evidence>
<accession>A0A2J7QJ00</accession>
<comment type="cofactor">
    <cofactor evidence="1 13">
        <name>heme</name>
        <dbReference type="ChEBI" id="CHEBI:30413"/>
    </cofactor>
</comment>
<sequence>MSFLKFRVLDPKVSKYFRSMVQDTVNYREKNNVKRNDFMQLLIQIKNRGKVEEEHGYLEQNGHGDLENKSDENGLSMNSLAAQAFVFFAAGFETSSTTMTFCLYELSLHQDIQERLREEIDIVLKKHEGKITYEAIQEMEYLDKVVAETLRKYPPVQNLNRECTKAYKIPDTDIVLEKGILTVIPVFALHHDPKYYPDPERFDPERFSEEEKAKRQHYVYLPFGEGPRICIGMRFGLMQTKVGLVSLLSKYQFILSKKTPVPL</sequence>
<evidence type="ECO:0000256" key="2">
    <source>
        <dbReference type="ARBA" id="ARBA00004174"/>
    </source>
</evidence>
<dbReference type="GO" id="GO:0016705">
    <property type="term" value="F:oxidoreductase activity, acting on paired donors, with incorporation or reduction of molecular oxygen"/>
    <property type="evidence" value="ECO:0007669"/>
    <property type="project" value="InterPro"/>
</dbReference>
<dbReference type="Pfam" id="PF00067">
    <property type="entry name" value="p450"/>
    <property type="match status" value="1"/>
</dbReference>
<evidence type="ECO:0000256" key="5">
    <source>
        <dbReference type="ARBA" id="ARBA00022617"/>
    </source>
</evidence>
<dbReference type="InterPro" id="IPR050476">
    <property type="entry name" value="Insect_CytP450_Detox"/>
</dbReference>
<dbReference type="PRINTS" id="PR00463">
    <property type="entry name" value="EP450I"/>
</dbReference>
<dbReference type="PROSITE" id="PS00086">
    <property type="entry name" value="CYTOCHROME_P450"/>
    <property type="match status" value="1"/>
</dbReference>
<evidence type="ECO:0000256" key="7">
    <source>
        <dbReference type="ARBA" id="ARBA00022824"/>
    </source>
</evidence>
<protein>
    <submittedName>
        <fullName evidence="15">Putative cytochrome P450 6a14</fullName>
    </submittedName>
</protein>
<dbReference type="Proteomes" id="UP000235965">
    <property type="component" value="Unassembled WGS sequence"/>
</dbReference>
<dbReference type="GO" id="GO:0020037">
    <property type="term" value="F:heme binding"/>
    <property type="evidence" value="ECO:0007669"/>
    <property type="project" value="InterPro"/>
</dbReference>
<dbReference type="EMBL" id="NEVH01013565">
    <property type="protein sequence ID" value="PNF28546.1"/>
    <property type="molecule type" value="Genomic_DNA"/>
</dbReference>
<evidence type="ECO:0000313" key="16">
    <source>
        <dbReference type="Proteomes" id="UP000235965"/>
    </source>
</evidence>
<dbReference type="FunCoup" id="A0A2J7QJ00">
    <property type="interactions" value="15"/>
</dbReference>
<dbReference type="STRING" id="105785.A0A2J7QJ00"/>
<dbReference type="GO" id="GO:0005789">
    <property type="term" value="C:endoplasmic reticulum membrane"/>
    <property type="evidence" value="ECO:0007669"/>
    <property type="project" value="UniProtKB-SubCell"/>
</dbReference>
<dbReference type="InterPro" id="IPR001128">
    <property type="entry name" value="Cyt_P450"/>
</dbReference>
<evidence type="ECO:0000256" key="9">
    <source>
        <dbReference type="ARBA" id="ARBA00023002"/>
    </source>
</evidence>
<dbReference type="GO" id="GO:0005506">
    <property type="term" value="F:iron ion binding"/>
    <property type="evidence" value="ECO:0007669"/>
    <property type="project" value="InterPro"/>
</dbReference>
<dbReference type="FunFam" id="1.10.630.10:FF:000182">
    <property type="entry name" value="Cytochrome P450 3A4"/>
    <property type="match status" value="1"/>
</dbReference>
<dbReference type="InterPro" id="IPR002401">
    <property type="entry name" value="Cyt_P450_E_grp-I"/>
</dbReference>
<dbReference type="InParanoid" id="A0A2J7QJ00"/>
<evidence type="ECO:0000256" key="4">
    <source>
        <dbReference type="ARBA" id="ARBA00010617"/>
    </source>
</evidence>
<feature type="non-terminal residue" evidence="15">
    <location>
        <position position="263"/>
    </location>
</feature>
<organism evidence="15 16">
    <name type="scientific">Cryptotermes secundus</name>
    <dbReference type="NCBI Taxonomy" id="105785"/>
    <lineage>
        <taxon>Eukaryota</taxon>
        <taxon>Metazoa</taxon>
        <taxon>Ecdysozoa</taxon>
        <taxon>Arthropoda</taxon>
        <taxon>Hexapoda</taxon>
        <taxon>Insecta</taxon>
        <taxon>Pterygota</taxon>
        <taxon>Neoptera</taxon>
        <taxon>Polyneoptera</taxon>
        <taxon>Dictyoptera</taxon>
        <taxon>Blattodea</taxon>
        <taxon>Blattoidea</taxon>
        <taxon>Termitoidae</taxon>
        <taxon>Kalotermitidae</taxon>
        <taxon>Cryptotermitinae</taxon>
        <taxon>Cryptotermes</taxon>
    </lineage>
</organism>
<gene>
    <name evidence="15" type="primary">Cyp6a14_11</name>
    <name evidence="15" type="ORF">B7P43_G14093</name>
</gene>
<keyword evidence="6 13" id="KW-0479">Metal-binding</keyword>
<evidence type="ECO:0000256" key="12">
    <source>
        <dbReference type="ARBA" id="ARBA00023136"/>
    </source>
</evidence>
<keyword evidence="5 13" id="KW-0349">Heme</keyword>
<keyword evidence="11 14" id="KW-0503">Monooxygenase</keyword>
<evidence type="ECO:0000313" key="15">
    <source>
        <dbReference type="EMBL" id="PNF28546.1"/>
    </source>
</evidence>
<dbReference type="PANTHER" id="PTHR24292">
    <property type="entry name" value="CYTOCHROME P450"/>
    <property type="match status" value="1"/>
</dbReference>
<dbReference type="Gene3D" id="1.10.630.10">
    <property type="entry name" value="Cytochrome P450"/>
    <property type="match status" value="1"/>
</dbReference>
<dbReference type="InterPro" id="IPR036396">
    <property type="entry name" value="Cyt_P450_sf"/>
</dbReference>
<keyword evidence="12" id="KW-0472">Membrane</keyword>
<keyword evidence="10 13" id="KW-0408">Iron</keyword>
<dbReference type="AlphaFoldDB" id="A0A2J7QJ00"/>
<dbReference type="GO" id="GO:0004497">
    <property type="term" value="F:monooxygenase activity"/>
    <property type="evidence" value="ECO:0007669"/>
    <property type="project" value="UniProtKB-KW"/>
</dbReference>
<keyword evidence="7" id="KW-0256">Endoplasmic reticulum</keyword>
<keyword evidence="8" id="KW-0492">Microsome</keyword>
<evidence type="ECO:0000256" key="11">
    <source>
        <dbReference type="ARBA" id="ARBA00023033"/>
    </source>
</evidence>
<evidence type="ECO:0000256" key="10">
    <source>
        <dbReference type="ARBA" id="ARBA00023004"/>
    </source>
</evidence>
<keyword evidence="16" id="KW-1185">Reference proteome</keyword>
<dbReference type="CDD" id="cd11056">
    <property type="entry name" value="CYP6-like"/>
    <property type="match status" value="1"/>
</dbReference>
<evidence type="ECO:0000256" key="13">
    <source>
        <dbReference type="PIRSR" id="PIRSR602401-1"/>
    </source>
</evidence>
<name>A0A2J7QJ00_9NEOP</name>
<dbReference type="OrthoDB" id="2789670at2759"/>
<feature type="binding site" description="axial binding residue" evidence="13">
    <location>
        <position position="230"/>
    </location>
    <ligand>
        <name>heme</name>
        <dbReference type="ChEBI" id="CHEBI:30413"/>
    </ligand>
    <ligandPart>
        <name>Fe</name>
        <dbReference type="ChEBI" id="CHEBI:18248"/>
    </ligandPart>
</feature>
<dbReference type="PANTHER" id="PTHR24292:SF100">
    <property type="entry name" value="CYTOCHROME P450 6A16, ISOFORM B-RELATED"/>
    <property type="match status" value="1"/>
</dbReference>
<evidence type="ECO:0000256" key="6">
    <source>
        <dbReference type="ARBA" id="ARBA00022723"/>
    </source>
</evidence>
<evidence type="ECO:0000256" key="3">
    <source>
        <dbReference type="ARBA" id="ARBA00004406"/>
    </source>
</evidence>
<comment type="subcellular location">
    <subcellularLocation>
        <location evidence="3">Endoplasmic reticulum membrane</location>
        <topology evidence="3">Peripheral membrane protein</topology>
    </subcellularLocation>
    <subcellularLocation>
        <location evidence="2">Microsome membrane</location>
        <topology evidence="2">Peripheral membrane protein</topology>
    </subcellularLocation>
</comment>
<dbReference type="SUPFAM" id="SSF48264">
    <property type="entry name" value="Cytochrome P450"/>
    <property type="match status" value="1"/>
</dbReference>